<dbReference type="Pfam" id="PF13372">
    <property type="entry name" value="Alginate_exp"/>
    <property type="match status" value="1"/>
</dbReference>
<gene>
    <name evidence="3" type="ORF">EOE18_16665</name>
</gene>
<dbReference type="Gene3D" id="2.40.160.100">
    <property type="match status" value="1"/>
</dbReference>
<keyword evidence="4" id="KW-1185">Reference proteome</keyword>
<evidence type="ECO:0000256" key="1">
    <source>
        <dbReference type="SAM" id="SignalP"/>
    </source>
</evidence>
<feature type="domain" description="Alginate export" evidence="2">
    <location>
        <begin position="35"/>
        <end position="438"/>
    </location>
</feature>
<dbReference type="AlphaFoldDB" id="A0A3S2X1I3"/>
<comment type="caution">
    <text evidence="3">The sequence shown here is derived from an EMBL/GenBank/DDBJ whole genome shotgun (WGS) entry which is preliminary data.</text>
</comment>
<accession>A0A3S2X1I3</accession>
<feature type="signal peptide" evidence="1">
    <location>
        <begin position="1"/>
        <end position="26"/>
    </location>
</feature>
<proteinExistence type="predicted"/>
<keyword evidence="1" id="KW-0732">Signal</keyword>
<dbReference type="Proteomes" id="UP000282837">
    <property type="component" value="Unassembled WGS sequence"/>
</dbReference>
<organism evidence="3 4">
    <name type="scientific">Novosphingobium umbonatum</name>
    <dbReference type="NCBI Taxonomy" id="1908524"/>
    <lineage>
        <taxon>Bacteria</taxon>
        <taxon>Pseudomonadati</taxon>
        <taxon>Pseudomonadota</taxon>
        <taxon>Alphaproteobacteria</taxon>
        <taxon>Sphingomonadales</taxon>
        <taxon>Sphingomonadaceae</taxon>
        <taxon>Novosphingobium</taxon>
    </lineage>
</organism>
<evidence type="ECO:0000259" key="2">
    <source>
        <dbReference type="Pfam" id="PF13372"/>
    </source>
</evidence>
<feature type="chain" id="PRO_5018610513" description="Alginate export domain-containing protein" evidence="1">
    <location>
        <begin position="27"/>
        <end position="452"/>
    </location>
</feature>
<evidence type="ECO:0000313" key="3">
    <source>
        <dbReference type="EMBL" id="RVU03279.1"/>
    </source>
</evidence>
<dbReference type="InterPro" id="IPR025388">
    <property type="entry name" value="Alginate_export_dom"/>
</dbReference>
<name>A0A3S2X1I3_9SPHN</name>
<dbReference type="EMBL" id="SACO01000018">
    <property type="protein sequence ID" value="RVU03279.1"/>
    <property type="molecule type" value="Genomic_DNA"/>
</dbReference>
<sequence length="452" mass="49330">MTGLAKAIGVAVLPLAAGFLPQQAQAAEAPKDGFTFNGNIRLRYEAIDGQARAGFNPSEDWVSSRTILHLDYKHDWLQVVGELWDSRVWNTNRGSPVSTTDVNTLEPVQAYIQADLGKALGADTHTTVVAGRFMLAVGSRRLIAADDYRNTTSGYTGIRADVTNKQGTTFTGFYVMPQTRLPDAQAQLLDNASALDKESLAAVLWGGLVSHQAKGSRFMKEAVFVHFGEHDQPGRNTRDRSLNNINLRAGTDPKLGKFDWGVEGIYQWGHASASTAPTAATLNVSATFLRATLGYSMAGKWKPHILAELDRASGDGTSGTYGRFDTLFGMRRADLGPAGLYSELGRSNLLTPGIRVEVTPSKATDAFLGYRALWLADAHDSFSNTSVRDAKGQSGTFAGHQIDMRLRHWLVPKRLRFELDSAFILRGEFLERAPNRPAGDTKYVSLNVTGFF</sequence>
<dbReference type="InterPro" id="IPR053728">
    <property type="entry name" value="Alginate_Permeability_Chnl"/>
</dbReference>
<reference evidence="3 4" key="1">
    <citation type="submission" date="2019-01" db="EMBL/GenBank/DDBJ databases">
        <authorList>
            <person name="Chen W.-M."/>
        </authorList>
    </citation>
    <scope>NUCLEOTIDE SEQUENCE [LARGE SCALE GENOMIC DNA]</scope>
    <source>
        <strain evidence="3 4">FSY-9</strain>
    </source>
</reference>
<evidence type="ECO:0000313" key="4">
    <source>
        <dbReference type="Proteomes" id="UP000282837"/>
    </source>
</evidence>
<protein>
    <recommendedName>
        <fullName evidence="2">Alginate export domain-containing protein</fullName>
    </recommendedName>
</protein>
<dbReference type="OrthoDB" id="7439590at2"/>